<feature type="domain" description="Restriction endonuclease type IV Mrr" evidence="2">
    <location>
        <begin position="21"/>
        <end position="140"/>
    </location>
</feature>
<gene>
    <name evidence="3" type="ORF">SLNSH_23590</name>
</gene>
<protein>
    <recommendedName>
        <fullName evidence="2">Restriction endonuclease type IV Mrr domain-containing protein</fullName>
    </recommendedName>
</protein>
<dbReference type="Pfam" id="PF04471">
    <property type="entry name" value="Mrr_cat"/>
    <property type="match status" value="1"/>
</dbReference>
<dbReference type="AlphaFoldDB" id="A0A2T1HLL9"/>
<comment type="caution">
    <text evidence="3">The sequence shown here is derived from an EMBL/GenBank/DDBJ whole genome shotgun (WGS) entry which is preliminary data.</text>
</comment>
<evidence type="ECO:0000313" key="3">
    <source>
        <dbReference type="EMBL" id="PSC02536.1"/>
    </source>
</evidence>
<dbReference type="EMBL" id="PVZS01000051">
    <property type="protein sequence ID" value="PSC02536.1"/>
    <property type="molecule type" value="Genomic_DNA"/>
</dbReference>
<proteinExistence type="predicted"/>
<evidence type="ECO:0000313" key="4">
    <source>
        <dbReference type="Proteomes" id="UP000239772"/>
    </source>
</evidence>
<feature type="region of interest" description="Disordered" evidence="1">
    <location>
        <begin position="385"/>
        <end position="409"/>
    </location>
</feature>
<dbReference type="Proteomes" id="UP000239772">
    <property type="component" value="Unassembled WGS sequence"/>
</dbReference>
<reference evidence="4" key="1">
    <citation type="submission" date="2018-03" db="EMBL/GenBank/DDBJ databases">
        <authorList>
            <person name="Sun L."/>
            <person name="Liu H."/>
            <person name="Chen W."/>
            <person name="Huang K."/>
            <person name="Liu W."/>
            <person name="Gao X."/>
        </authorList>
    </citation>
    <scope>NUCLEOTIDE SEQUENCE [LARGE SCALE GENOMIC DNA]</scope>
    <source>
        <strain evidence="4">SH9</strain>
    </source>
</reference>
<dbReference type="InterPro" id="IPR007560">
    <property type="entry name" value="Restrct_endonuc_IV_Mrr"/>
</dbReference>
<accession>A0A2T1HLL9</accession>
<sequence>MPRSMAPPTTTRTLAQLHFEDLDPRRFEDLVRQLAYDFRDWARIEATGRAGSDDGFDARAVEKVLAATANPEDDGGYEEGETAPSPGRLWLIQCKREKSLPPGKVAGYLEGLREAVEAEGVYGIVFAAACDFSKHARDKFFEMARNLGLQEAYMWGKGELEDMLFQPKNDGLLFAYFGFSLSTRRRTLKTDLRAKLAAKRKAARHLEVNRDVLVRYAGADKYPEQHPDESLLPMDRKQWRLWTYEGLAWDGLRFSIGRHFAWMGPDGSWDWAREMNDARPHFGDEHWERSETERRRKDRHQMMEFWMSLPEEERGWLEVSAVIPFQNVVEIDEHGDDIAEAPHVYVLDWDASDGPFAGWYPRLTLGGTLHGRYVDFDPEKEVDKFPAYDPDWKPAPCPADPDNDEAVED</sequence>
<name>A0A2T1HLL9_9HYPH</name>
<evidence type="ECO:0000259" key="2">
    <source>
        <dbReference type="Pfam" id="PF04471"/>
    </source>
</evidence>
<evidence type="ECO:0000256" key="1">
    <source>
        <dbReference type="SAM" id="MobiDB-lite"/>
    </source>
</evidence>
<keyword evidence="4" id="KW-1185">Reference proteome</keyword>
<organism evidence="3 4">
    <name type="scientific">Alsobacter soli</name>
    <dbReference type="NCBI Taxonomy" id="2109933"/>
    <lineage>
        <taxon>Bacteria</taxon>
        <taxon>Pseudomonadati</taxon>
        <taxon>Pseudomonadota</taxon>
        <taxon>Alphaproteobacteria</taxon>
        <taxon>Hyphomicrobiales</taxon>
        <taxon>Alsobacteraceae</taxon>
        <taxon>Alsobacter</taxon>
    </lineage>
</organism>